<reference evidence="2" key="1">
    <citation type="journal article" date="2019" name="Int. J. Syst. Evol. Microbiol.">
        <title>The Global Catalogue of Microorganisms (GCM) 10K type strain sequencing project: providing services to taxonomists for standard genome sequencing and annotation.</title>
        <authorList>
            <consortium name="The Broad Institute Genomics Platform"/>
            <consortium name="The Broad Institute Genome Sequencing Center for Infectious Disease"/>
            <person name="Wu L."/>
            <person name="Ma J."/>
        </authorList>
    </citation>
    <scope>NUCLEOTIDE SEQUENCE [LARGE SCALE GENOMIC DNA]</scope>
    <source>
        <strain evidence="2">DFY28</strain>
    </source>
</reference>
<keyword evidence="2" id="KW-1185">Reference proteome</keyword>
<dbReference type="EMBL" id="JBHUEY010000001">
    <property type="protein sequence ID" value="MFD1783963.1"/>
    <property type="molecule type" value="Genomic_DNA"/>
</dbReference>
<sequence>MKRLDLDDLPPKAAQLLSGVEDGEELLLVQNGLVVARLVGGPAPEPEGAEEAEAVEPEMRTREIFEQFRSLMEDDF</sequence>
<dbReference type="Proteomes" id="UP001597237">
    <property type="component" value="Unassembled WGS sequence"/>
</dbReference>
<comment type="caution">
    <text evidence="1">The sequence shown here is derived from an EMBL/GenBank/DDBJ whole genome shotgun (WGS) entry which is preliminary data.</text>
</comment>
<protein>
    <recommendedName>
        <fullName evidence="3">Type II toxin-antitoxin system prevent-host-death family antitoxin</fullName>
    </recommendedName>
</protein>
<accession>A0ABW4N1P5</accession>
<proteinExistence type="predicted"/>
<dbReference type="RefSeq" id="WP_377282849.1">
    <property type="nucleotide sequence ID" value="NZ_JBHRSI010000008.1"/>
</dbReference>
<evidence type="ECO:0000313" key="2">
    <source>
        <dbReference type="Proteomes" id="UP001597237"/>
    </source>
</evidence>
<name>A0ABW4N1P5_9CAUL</name>
<organism evidence="1 2">
    <name type="scientific">Phenylobacterium terrae</name>
    <dbReference type="NCBI Taxonomy" id="2665495"/>
    <lineage>
        <taxon>Bacteria</taxon>
        <taxon>Pseudomonadati</taxon>
        <taxon>Pseudomonadota</taxon>
        <taxon>Alphaproteobacteria</taxon>
        <taxon>Caulobacterales</taxon>
        <taxon>Caulobacteraceae</taxon>
        <taxon>Phenylobacterium</taxon>
    </lineage>
</organism>
<evidence type="ECO:0008006" key="3">
    <source>
        <dbReference type="Google" id="ProtNLM"/>
    </source>
</evidence>
<evidence type="ECO:0000313" key="1">
    <source>
        <dbReference type="EMBL" id="MFD1783963.1"/>
    </source>
</evidence>
<gene>
    <name evidence="1" type="ORF">ACFSC0_11210</name>
</gene>